<dbReference type="RefSeq" id="WP_220333772.1">
    <property type="nucleotide sequence ID" value="NZ_JAEUAK010000003.1"/>
</dbReference>
<reference evidence="1 2" key="1">
    <citation type="journal article" date="2021" name="MBio">
        <title>Poor Competitiveness of Bradyrhizobium in Pigeon Pea Root Colonization in Indian Soils.</title>
        <authorList>
            <person name="Chalasani D."/>
            <person name="Basu A."/>
            <person name="Pullabhotla S.V.S.R.N."/>
            <person name="Jorrin B."/>
            <person name="Neal A.L."/>
            <person name="Poole P.S."/>
            <person name="Podile A.R."/>
            <person name="Tkacz A."/>
        </authorList>
    </citation>
    <scope>NUCLEOTIDE SEQUENCE [LARGE SCALE GENOMIC DNA]</scope>
    <source>
        <strain evidence="1 2">HU56</strain>
    </source>
</reference>
<organism evidence="1 2">
    <name type="scientific">Rhizobium mesosinicum</name>
    <dbReference type="NCBI Taxonomy" id="335017"/>
    <lineage>
        <taxon>Bacteria</taxon>
        <taxon>Pseudomonadati</taxon>
        <taxon>Pseudomonadota</taxon>
        <taxon>Alphaproteobacteria</taxon>
        <taxon>Hyphomicrobiales</taxon>
        <taxon>Rhizobiaceae</taxon>
        <taxon>Rhizobium/Agrobacterium group</taxon>
        <taxon>Rhizobium</taxon>
    </lineage>
</organism>
<dbReference type="EMBL" id="JAEUAK010000003">
    <property type="protein sequence ID" value="MBW9052307.1"/>
    <property type="molecule type" value="Genomic_DNA"/>
</dbReference>
<accession>A0ABS7GR66</accession>
<keyword evidence="2" id="KW-1185">Reference proteome</keyword>
<name>A0ABS7GR66_9HYPH</name>
<evidence type="ECO:0000313" key="2">
    <source>
        <dbReference type="Proteomes" id="UP000717752"/>
    </source>
</evidence>
<dbReference type="Proteomes" id="UP000717752">
    <property type="component" value="Unassembled WGS sequence"/>
</dbReference>
<evidence type="ECO:0000313" key="1">
    <source>
        <dbReference type="EMBL" id="MBW9052307.1"/>
    </source>
</evidence>
<proteinExistence type="predicted"/>
<protein>
    <submittedName>
        <fullName evidence="1">Uncharacterized protein</fullName>
    </submittedName>
</protein>
<comment type="caution">
    <text evidence="1">The sequence shown here is derived from an EMBL/GenBank/DDBJ whole genome shotgun (WGS) entry which is preliminary data.</text>
</comment>
<gene>
    <name evidence="1" type="ORF">JNB85_07740</name>
</gene>
<sequence length="141" mass="14336">MGKPSASTGHAAATAAGDFGFCRLSRASGDQVAAFHELSQAPISAAVILMRPSGSALPAANLASAILLKTSIFSCRRLSSQRGGSATAMSASLLTRTICSVPAASIKSSASSPDDFIIPLINFNDMSDDLMKLGVFETGLG</sequence>